<protein>
    <submittedName>
        <fullName evidence="1">Uncharacterized protein</fullName>
    </submittedName>
</protein>
<gene>
    <name evidence="1" type="ORF">MM415B00358_0019</name>
</gene>
<sequence length="462" mass="48236">MVALIPWRKLQAGLGGEDTSNLKTAVKHIQQNTTIIETIGENETLRNLHVKNSLRIPVGADSYYTDNLASVVVLYPNGTGDATNIGSQIPNDGLAHYLKVDEVTADDNATYIYTEAAPALGTVYDLYSITTPTISAGATIASISVLYRCKNTLATTGHIAFIMPLVNISGTMYSAVNGDNQGAVGSDLDQADCIQQAKGTDWTSYSNTLATNPATGVAWTISDLTSLQVGIGMAKSASSAGKYVFCTQLNIIVNYIFPKSGFQWVENSNLHIIDGSNTEQVLLNKSDVVGTALSGSTQSPVSSDWAYQHGTATDPHTGYVLESLFDANTILYAGTDNTPVALTVGTATIVGRKASGSISAMTPAETLVILSGQAGTAFDFGSQSVTGLGTLSFIDGANLIIGTTTGTKIGTAITQLLGFYGVTPVDQPGTVIDPTGGVVNDAECRTAVIAVIDRLQELGLLA</sequence>
<proteinExistence type="predicted"/>
<name>A0A6M3JB95_9ZZZZ</name>
<organism evidence="1">
    <name type="scientific">viral metagenome</name>
    <dbReference type="NCBI Taxonomy" id="1070528"/>
    <lineage>
        <taxon>unclassified sequences</taxon>
        <taxon>metagenomes</taxon>
        <taxon>organismal metagenomes</taxon>
    </lineage>
</organism>
<evidence type="ECO:0000313" key="1">
    <source>
        <dbReference type="EMBL" id="QJA66257.1"/>
    </source>
</evidence>
<dbReference type="AlphaFoldDB" id="A0A6M3JB95"/>
<dbReference type="EMBL" id="MT141552">
    <property type="protein sequence ID" value="QJA66257.1"/>
    <property type="molecule type" value="Genomic_DNA"/>
</dbReference>
<reference evidence="1" key="1">
    <citation type="submission" date="2020-03" db="EMBL/GenBank/DDBJ databases">
        <title>The deep terrestrial virosphere.</title>
        <authorList>
            <person name="Holmfeldt K."/>
            <person name="Nilsson E."/>
            <person name="Simone D."/>
            <person name="Lopez-Fernandez M."/>
            <person name="Wu X."/>
            <person name="de Brujin I."/>
            <person name="Lundin D."/>
            <person name="Andersson A."/>
            <person name="Bertilsson S."/>
            <person name="Dopson M."/>
        </authorList>
    </citation>
    <scope>NUCLEOTIDE SEQUENCE</scope>
    <source>
        <strain evidence="1">MM415B00358</strain>
    </source>
</reference>
<accession>A0A6M3JB95</accession>